<dbReference type="Proteomes" id="UP000714420">
    <property type="component" value="Unassembled WGS sequence"/>
</dbReference>
<dbReference type="InterPro" id="IPR031345">
    <property type="entry name" value="T9SS_Plug_N"/>
</dbReference>
<name>A0ABX2ARZ4_9BACT</name>
<evidence type="ECO:0000313" key="2">
    <source>
        <dbReference type="EMBL" id="NPD93012.1"/>
    </source>
</evidence>
<reference evidence="2 3" key="1">
    <citation type="submission" date="2020-05" db="EMBL/GenBank/DDBJ databases">
        <title>Distinct polysaccharide utilization as determinants for interspecies competition between intestinal Prevotella spp.</title>
        <authorList>
            <person name="Galvez E.J.C."/>
            <person name="Iljazovic A."/>
            <person name="Strowig T."/>
        </authorList>
    </citation>
    <scope>NUCLEOTIDE SEQUENCE [LARGE SCALE GENOMIC DNA]</scope>
    <source>
        <strain evidence="2 3">PMUR</strain>
    </source>
</reference>
<accession>A0ABX2ARZ4</accession>
<keyword evidence="3" id="KW-1185">Reference proteome</keyword>
<sequence length="412" mass="48094">MDLLKSFIITLFAVTAQISDAQTKAFKNDIKSVQVMANNDWLSPPVINLNSSDVINIGFDQLSHNYHRYTYRIEHCEADWTVSDQIFQSDYLNGLNDNTIDNYTNSINTIIDYTHYSLQIPNDKCSLKMSGNYRVSIFDDDNGGEKVLQAEFMVVEQIMNIGMNVTTNTDIDVNKAHQQLTAELNYGGINITNYEEEIRTVFMQNARHDNARKNLKPSIINNIGVKWTHNKNLIFTGDNEYRKYEILAVSHPTMGIDRISWDGHNYNAYPFIDELRKNYLFDEDANGYFLIRNSDNTEIDHTCEYVYVHYTFKSPEINLPVYVTGKWTTDSDSDSYLMKYDNETQSYHTTILQKQGYYSYQYMAQEPKGNMTFTPLENSFYQTENRYQAFVYYKGIGDRTWRLTGYRQTSFK</sequence>
<gene>
    <name evidence="2" type="ORF">HPS56_11830</name>
</gene>
<feature type="domain" description="Type 9 secretion system plug protein N-terminal" evidence="1">
    <location>
        <begin position="30"/>
        <end position="156"/>
    </location>
</feature>
<dbReference type="EMBL" id="JABKKF010000014">
    <property type="protein sequence ID" value="NPD93012.1"/>
    <property type="molecule type" value="Genomic_DNA"/>
</dbReference>
<evidence type="ECO:0000313" key="3">
    <source>
        <dbReference type="Proteomes" id="UP000714420"/>
    </source>
</evidence>
<dbReference type="RefSeq" id="WP_172276846.1">
    <property type="nucleotide sequence ID" value="NZ_CASGMU010000007.1"/>
</dbReference>
<organism evidence="2 3">
    <name type="scientific">Xylanibacter muris</name>
    <dbReference type="NCBI Taxonomy" id="2736290"/>
    <lineage>
        <taxon>Bacteria</taxon>
        <taxon>Pseudomonadati</taxon>
        <taxon>Bacteroidota</taxon>
        <taxon>Bacteroidia</taxon>
        <taxon>Bacteroidales</taxon>
        <taxon>Prevotellaceae</taxon>
        <taxon>Xylanibacter</taxon>
    </lineage>
</organism>
<comment type="caution">
    <text evidence="2">The sequence shown here is derived from an EMBL/GenBank/DDBJ whole genome shotgun (WGS) entry which is preliminary data.</text>
</comment>
<evidence type="ECO:0000259" key="1">
    <source>
        <dbReference type="Pfam" id="PF17116"/>
    </source>
</evidence>
<protein>
    <submittedName>
        <fullName evidence="2">DUF5103 domain-containing protein</fullName>
    </submittedName>
</protein>
<dbReference type="Pfam" id="PF17116">
    <property type="entry name" value="T9SS_plug_1st"/>
    <property type="match status" value="1"/>
</dbReference>
<proteinExistence type="predicted"/>